<evidence type="ECO:0000256" key="3">
    <source>
        <dbReference type="ARBA" id="ARBA00022692"/>
    </source>
</evidence>
<evidence type="ECO:0000256" key="6">
    <source>
        <dbReference type="ARBA" id="ARBA00022833"/>
    </source>
</evidence>
<evidence type="ECO:0000256" key="1">
    <source>
        <dbReference type="ARBA" id="ARBA00022475"/>
    </source>
</evidence>
<gene>
    <name evidence="13" type="ORF">AVDCRST_MAG30-2306</name>
</gene>
<dbReference type="GO" id="GO:0004222">
    <property type="term" value="F:metalloendopeptidase activity"/>
    <property type="evidence" value="ECO:0007669"/>
    <property type="project" value="InterPro"/>
</dbReference>
<evidence type="ECO:0000256" key="2">
    <source>
        <dbReference type="ARBA" id="ARBA00022670"/>
    </source>
</evidence>
<dbReference type="InterPro" id="IPR050083">
    <property type="entry name" value="HtpX_protease"/>
</dbReference>
<dbReference type="PANTHER" id="PTHR43221">
    <property type="entry name" value="PROTEASE HTPX"/>
    <property type="match status" value="1"/>
</dbReference>
<evidence type="ECO:0000256" key="5">
    <source>
        <dbReference type="ARBA" id="ARBA00022801"/>
    </source>
</evidence>
<dbReference type="Gene3D" id="3.30.2010.10">
    <property type="entry name" value="Metalloproteases ('zincins'), catalytic domain"/>
    <property type="match status" value="1"/>
</dbReference>
<protein>
    <recommendedName>
        <fullName evidence="12">Peptidase M48 domain-containing protein</fullName>
    </recommendedName>
</protein>
<feature type="transmembrane region" description="Helical" evidence="11">
    <location>
        <begin position="223"/>
        <end position="243"/>
    </location>
</feature>
<dbReference type="GO" id="GO:0006508">
    <property type="term" value="P:proteolysis"/>
    <property type="evidence" value="ECO:0007669"/>
    <property type="project" value="UniProtKB-KW"/>
</dbReference>
<evidence type="ECO:0000313" key="13">
    <source>
        <dbReference type="EMBL" id="CAA9507754.1"/>
    </source>
</evidence>
<evidence type="ECO:0000256" key="11">
    <source>
        <dbReference type="SAM" id="Phobius"/>
    </source>
</evidence>
<keyword evidence="9 11" id="KW-0472">Membrane</keyword>
<keyword evidence="1" id="KW-1003">Cell membrane</keyword>
<name>A0A6J4SXG7_9ACTN</name>
<keyword evidence="5 10" id="KW-0378">Hydrolase</keyword>
<evidence type="ECO:0000256" key="10">
    <source>
        <dbReference type="RuleBase" id="RU003983"/>
    </source>
</evidence>
<proteinExistence type="inferred from homology"/>
<dbReference type="EMBL" id="CADCVS010000302">
    <property type="protein sequence ID" value="CAA9507754.1"/>
    <property type="molecule type" value="Genomic_DNA"/>
</dbReference>
<dbReference type="GO" id="GO:0046872">
    <property type="term" value="F:metal ion binding"/>
    <property type="evidence" value="ECO:0007669"/>
    <property type="project" value="UniProtKB-KW"/>
</dbReference>
<comment type="similarity">
    <text evidence="10">Belongs to the peptidase M48 family.</text>
</comment>
<dbReference type="AlphaFoldDB" id="A0A6J4SXG7"/>
<evidence type="ECO:0000256" key="9">
    <source>
        <dbReference type="ARBA" id="ARBA00023136"/>
    </source>
</evidence>
<feature type="transmembrane region" description="Helical" evidence="11">
    <location>
        <begin position="263"/>
        <end position="283"/>
    </location>
</feature>
<keyword evidence="8 10" id="KW-0482">Metalloprotease</keyword>
<dbReference type="PANTHER" id="PTHR43221:SF2">
    <property type="entry name" value="PROTEASE HTPX HOMOLOG"/>
    <property type="match status" value="1"/>
</dbReference>
<evidence type="ECO:0000259" key="12">
    <source>
        <dbReference type="Pfam" id="PF01435"/>
    </source>
</evidence>
<keyword evidence="6 10" id="KW-0862">Zinc</keyword>
<evidence type="ECO:0000256" key="4">
    <source>
        <dbReference type="ARBA" id="ARBA00022723"/>
    </source>
</evidence>
<evidence type="ECO:0000256" key="7">
    <source>
        <dbReference type="ARBA" id="ARBA00022989"/>
    </source>
</evidence>
<sequence length="376" mass="39568">MGPDRGGTAPRALNLSLAERDLLVAGPTLIVVATIGCLGPWTVAGTGRLLALAGLGLLAACASLRAIRLLRWKTAAPVPSSVGRTRIRIRPTRGFAAIAMTLALGLPLVSIVALLALVEWTWLPIAGVLLVGCAGVRMTRERTPADIRWSSLPDHGAAGHLQRLCFLADLPVPELVVERSVVASAWTSGGRIHVTDELLGSLSSSEIEGVLAHEVAHLARRDAAVMEVCSAPSLVLVRFAALLSRCSWGGLRSGVGLVLPGFGWMWAFAVLCVPPAFLVGWIARFSVLALSRTREFAADATAAALTGNPSALSSALMKLDAQHAGVAHLDLRQAAPDAALCIVAPRPARLGRLFSTHPSTAARVERLQRIEDQLQS</sequence>
<dbReference type="InterPro" id="IPR001915">
    <property type="entry name" value="Peptidase_M48"/>
</dbReference>
<keyword evidence="4" id="KW-0479">Metal-binding</keyword>
<accession>A0A6J4SXG7</accession>
<comment type="cofactor">
    <cofactor evidence="10">
        <name>Zn(2+)</name>
        <dbReference type="ChEBI" id="CHEBI:29105"/>
    </cofactor>
    <text evidence="10">Binds 1 zinc ion per subunit.</text>
</comment>
<feature type="transmembrane region" description="Helical" evidence="11">
    <location>
        <begin position="122"/>
        <end position="139"/>
    </location>
</feature>
<dbReference type="Pfam" id="PF01435">
    <property type="entry name" value="Peptidase_M48"/>
    <property type="match status" value="1"/>
</dbReference>
<feature type="domain" description="Peptidase M48" evidence="12">
    <location>
        <begin position="170"/>
        <end position="370"/>
    </location>
</feature>
<keyword evidence="2 10" id="KW-0645">Protease</keyword>
<reference evidence="13" key="1">
    <citation type="submission" date="2020-02" db="EMBL/GenBank/DDBJ databases">
        <authorList>
            <person name="Meier V. D."/>
        </authorList>
    </citation>
    <scope>NUCLEOTIDE SEQUENCE</scope>
    <source>
        <strain evidence="13">AVDCRST_MAG30</strain>
    </source>
</reference>
<feature type="transmembrane region" description="Helical" evidence="11">
    <location>
        <begin position="94"/>
        <end position="116"/>
    </location>
</feature>
<feature type="transmembrane region" description="Helical" evidence="11">
    <location>
        <begin position="49"/>
        <end position="67"/>
    </location>
</feature>
<evidence type="ECO:0000256" key="8">
    <source>
        <dbReference type="ARBA" id="ARBA00023049"/>
    </source>
</evidence>
<organism evidence="13">
    <name type="scientific">uncultured Solirubrobacteraceae bacterium</name>
    <dbReference type="NCBI Taxonomy" id="1162706"/>
    <lineage>
        <taxon>Bacteria</taxon>
        <taxon>Bacillati</taxon>
        <taxon>Actinomycetota</taxon>
        <taxon>Thermoleophilia</taxon>
        <taxon>Solirubrobacterales</taxon>
        <taxon>Solirubrobacteraceae</taxon>
        <taxon>environmental samples</taxon>
    </lineage>
</organism>
<keyword evidence="3 11" id="KW-0812">Transmembrane</keyword>
<feature type="transmembrane region" description="Helical" evidence="11">
    <location>
        <begin position="21"/>
        <end position="43"/>
    </location>
</feature>
<keyword evidence="7 11" id="KW-1133">Transmembrane helix</keyword>